<sequence>MDSEVGEKPEGFRETRILIANAAIAAKQAALQRVRSDLNQLLAKEAQLEEAIYEIKTNRDKLLLQRWGDGEPEWTFILERPEKNSQILAERAEEEIKTLGLFTAGFFEKNQQKALGVAIRGETTDDQLQKISSSLETVFPHLYAVTDGERAVIVSHSAPESFDLQIRQLISNGLICVTLFTYGRKNPTCFNSFLDAVTFIRNNMIGNRFRHKATDDLL</sequence>
<evidence type="ECO:0000313" key="2">
    <source>
        <dbReference type="EMBL" id="MBQ0600899.1"/>
    </source>
</evidence>
<dbReference type="AlphaFoldDB" id="A0AAP2FLQ4"/>
<feature type="coiled-coil region" evidence="1">
    <location>
        <begin position="24"/>
        <end position="58"/>
    </location>
</feature>
<proteinExistence type="predicted"/>
<organism evidence="2 3">
    <name type="scientific">Klebsiella oxytoca</name>
    <dbReference type="NCBI Taxonomy" id="571"/>
    <lineage>
        <taxon>Bacteria</taxon>
        <taxon>Pseudomonadati</taxon>
        <taxon>Pseudomonadota</taxon>
        <taxon>Gammaproteobacteria</taxon>
        <taxon>Enterobacterales</taxon>
        <taxon>Enterobacteriaceae</taxon>
        <taxon>Klebsiella/Raoultella group</taxon>
        <taxon>Klebsiella</taxon>
    </lineage>
</organism>
<evidence type="ECO:0000256" key="1">
    <source>
        <dbReference type="SAM" id="Coils"/>
    </source>
</evidence>
<comment type="caution">
    <text evidence="2">The sequence shown here is derived from an EMBL/GenBank/DDBJ whole genome shotgun (WGS) entry which is preliminary data.</text>
</comment>
<reference evidence="2 3" key="1">
    <citation type="submission" date="2021-03" db="EMBL/GenBank/DDBJ databases">
        <authorList>
            <person name="Stanton E."/>
        </authorList>
    </citation>
    <scope>NUCLEOTIDE SEQUENCE [LARGE SCALE GENOMIC DNA]</scope>
    <source>
        <strain evidence="2 3">2020EL-00037</strain>
    </source>
</reference>
<dbReference type="RefSeq" id="WP_210846302.1">
    <property type="nucleotide sequence ID" value="NZ_JAGKON010000013.1"/>
</dbReference>
<dbReference type="EMBL" id="JAGKON010000013">
    <property type="protein sequence ID" value="MBQ0600899.1"/>
    <property type="molecule type" value="Genomic_DNA"/>
</dbReference>
<dbReference type="Proteomes" id="UP000673434">
    <property type="component" value="Unassembled WGS sequence"/>
</dbReference>
<gene>
    <name evidence="2" type="ORF">J7S78_13960</name>
</gene>
<evidence type="ECO:0000313" key="3">
    <source>
        <dbReference type="Proteomes" id="UP000673434"/>
    </source>
</evidence>
<keyword evidence="1" id="KW-0175">Coiled coil</keyword>
<accession>A0AAP2FLQ4</accession>
<protein>
    <submittedName>
        <fullName evidence="2">Uncharacterized protein</fullName>
    </submittedName>
</protein>
<keyword evidence="3" id="KW-1185">Reference proteome</keyword>
<name>A0AAP2FLQ4_KLEOX</name>